<dbReference type="InterPro" id="IPR048510">
    <property type="entry name" value="WsaF_N"/>
</dbReference>
<dbReference type="Gene3D" id="3.40.50.11090">
    <property type="match status" value="1"/>
</dbReference>
<evidence type="ECO:0000259" key="1">
    <source>
        <dbReference type="Pfam" id="PF21374"/>
    </source>
</evidence>
<evidence type="ECO:0000259" key="2">
    <source>
        <dbReference type="Pfam" id="PF22772"/>
    </source>
</evidence>
<dbReference type="RefSeq" id="WP_367959278.1">
    <property type="nucleotide sequence ID" value="NZ_JBAKFK010000003.1"/>
</dbReference>
<evidence type="ECO:0000313" key="4">
    <source>
        <dbReference type="Proteomes" id="UP001556709"/>
    </source>
</evidence>
<gene>
    <name evidence="3" type="ORF">V6X73_06700</name>
</gene>
<evidence type="ECO:0000313" key="3">
    <source>
        <dbReference type="EMBL" id="MEX0469409.1"/>
    </source>
</evidence>
<sequence length="425" mass="47372">MLKPLLRYLLLQHWLQRWLRAIYGNLFEEISRIRHARPEVGEIDPLPAVRRASSRRRVTLLLPGLSRRHYFGGIATAMGFLEGFRGQVDDLRIVVTDEASLDAEEHARFSDWRIAGLGEEDAPGNVIIPAGGREAPLAMRPDECVIATAWWTAHLAAELTTKAPFIYLIQDFEPGFYPWSSRYALAEQTYRSPQRIVPVCNSTLLRDFMAGHGYLPADALAFEPVINETLAATIKADPCSRERRVLVYGRPTVERNAFAVVVDVLRRLVAHGRYDDWAFISVGEPHADIDLGRGCRLQSRGKLKLDEYAAELRRAHAGLSLMVSPHPSYPPLEMAAAGLQVVTNRYANKDPQAWSNRVSAPAPGDLRGLTDALARALDAYTAEPVGMPHAQDLLAYYQAHTPSFSSLAEAVWQQWQEKSGSVASD</sequence>
<dbReference type="InterPro" id="IPR055050">
    <property type="entry name" value="WsaF_C"/>
</dbReference>
<feature type="domain" description="WsaF N-terminal" evidence="1">
    <location>
        <begin position="57"/>
        <end position="202"/>
    </location>
</feature>
<dbReference type="Gene3D" id="3.40.50.2000">
    <property type="entry name" value="Glycogen Phosphorylase B"/>
    <property type="match status" value="1"/>
</dbReference>
<dbReference type="SUPFAM" id="SSF53756">
    <property type="entry name" value="UDP-Glycosyltransferase/glycogen phosphorylase"/>
    <property type="match status" value="1"/>
</dbReference>
<feature type="domain" description="WsaF C-terminal" evidence="2">
    <location>
        <begin position="243"/>
        <end position="372"/>
    </location>
</feature>
<comment type="caution">
    <text evidence="3">The sequence shown here is derived from an EMBL/GenBank/DDBJ whole genome shotgun (WGS) entry which is preliminary data.</text>
</comment>
<keyword evidence="4" id="KW-1185">Reference proteome</keyword>
<dbReference type="EMBL" id="JBAKFM010000003">
    <property type="protein sequence ID" value="MEX0469409.1"/>
    <property type="molecule type" value="Genomic_DNA"/>
</dbReference>
<organism evidence="3 4">
    <name type="scientific">Spiribacter pallidus</name>
    <dbReference type="NCBI Taxonomy" id="1987936"/>
    <lineage>
        <taxon>Bacteria</taxon>
        <taxon>Pseudomonadati</taxon>
        <taxon>Pseudomonadota</taxon>
        <taxon>Gammaproteobacteria</taxon>
        <taxon>Chromatiales</taxon>
        <taxon>Ectothiorhodospiraceae</taxon>
        <taxon>Spiribacter</taxon>
    </lineage>
</organism>
<dbReference type="Pfam" id="PF22772">
    <property type="entry name" value="WsaF_C"/>
    <property type="match status" value="1"/>
</dbReference>
<evidence type="ECO:0008006" key="5">
    <source>
        <dbReference type="Google" id="ProtNLM"/>
    </source>
</evidence>
<dbReference type="Pfam" id="PF21374">
    <property type="entry name" value="WsaF_N"/>
    <property type="match status" value="1"/>
</dbReference>
<protein>
    <recommendedName>
        <fullName evidence="5">Glycosyltransferase family 4 protein</fullName>
    </recommendedName>
</protein>
<proteinExistence type="predicted"/>
<accession>A0ABV3TCQ0</accession>
<dbReference type="Proteomes" id="UP001556709">
    <property type="component" value="Unassembled WGS sequence"/>
</dbReference>
<reference evidence="3 4" key="1">
    <citation type="submission" date="2024-02" db="EMBL/GenBank/DDBJ databases">
        <title>New especies of Spiribacter isolated from saline water.</title>
        <authorList>
            <person name="Leon M.J."/>
            <person name="De La Haba R."/>
            <person name="Sanchez-Porro C."/>
            <person name="Ventosa A."/>
        </authorList>
    </citation>
    <scope>NUCLEOTIDE SEQUENCE [LARGE SCALE GENOMIC DNA]</scope>
    <source>
        <strain evidence="4">ag22IC6-390</strain>
    </source>
</reference>
<name>A0ABV3TCQ0_9GAMM</name>